<dbReference type="AlphaFoldDB" id="M1VKJ7"/>
<name>M1VKJ7_CYAM1</name>
<evidence type="ECO:0000256" key="1">
    <source>
        <dbReference type="SAM" id="MobiDB-lite"/>
    </source>
</evidence>
<feature type="compositionally biased region" description="Low complexity" evidence="1">
    <location>
        <begin position="140"/>
        <end position="160"/>
    </location>
</feature>
<dbReference type="GeneID" id="16996579"/>
<dbReference type="Gramene" id="CMQ123CT">
    <property type="protein sequence ID" value="CMQ123CT"/>
    <property type="gene ID" value="CMQ123C"/>
</dbReference>
<keyword evidence="3" id="KW-1185">Reference proteome</keyword>
<accession>M1VKJ7</accession>
<feature type="region of interest" description="Disordered" evidence="1">
    <location>
        <begin position="72"/>
        <end position="205"/>
    </location>
</feature>
<gene>
    <name evidence="2" type="ORF">CYME_CMQ123C</name>
</gene>
<feature type="compositionally biased region" description="Low complexity" evidence="1">
    <location>
        <begin position="110"/>
        <end position="121"/>
    </location>
</feature>
<reference evidence="2 3" key="2">
    <citation type="journal article" date="2007" name="BMC Biol.">
        <title>A 100%-complete sequence reveals unusually simple genomic features in the hot-spring red alga Cyanidioschyzon merolae.</title>
        <authorList>
            <person name="Nozaki H."/>
            <person name="Takano H."/>
            <person name="Misumi O."/>
            <person name="Terasawa K."/>
            <person name="Matsuzaki M."/>
            <person name="Maruyama S."/>
            <person name="Nishida K."/>
            <person name="Yagisawa F."/>
            <person name="Yoshida Y."/>
            <person name="Fujiwara T."/>
            <person name="Takio S."/>
            <person name="Tamura K."/>
            <person name="Chung S.J."/>
            <person name="Nakamura S."/>
            <person name="Kuroiwa H."/>
            <person name="Tanaka K."/>
            <person name="Sato N."/>
            <person name="Kuroiwa T."/>
        </authorList>
    </citation>
    <scope>NUCLEOTIDE SEQUENCE [LARGE SCALE GENOMIC DNA]</scope>
    <source>
        <strain evidence="2 3">10D</strain>
    </source>
</reference>
<dbReference type="EMBL" id="AP006499">
    <property type="protein sequence ID" value="BAM82033.1"/>
    <property type="molecule type" value="Genomic_DNA"/>
</dbReference>
<organism evidence="2 3">
    <name type="scientific">Cyanidioschyzon merolae (strain NIES-3377 / 10D)</name>
    <name type="common">Unicellular red alga</name>
    <dbReference type="NCBI Taxonomy" id="280699"/>
    <lineage>
        <taxon>Eukaryota</taxon>
        <taxon>Rhodophyta</taxon>
        <taxon>Bangiophyceae</taxon>
        <taxon>Cyanidiales</taxon>
        <taxon>Cyanidiaceae</taxon>
        <taxon>Cyanidioschyzon</taxon>
    </lineage>
</organism>
<reference evidence="2 3" key="1">
    <citation type="journal article" date="2004" name="Nature">
        <title>Genome sequence of the ultrasmall unicellular red alga Cyanidioschyzon merolae 10D.</title>
        <authorList>
            <person name="Matsuzaki M."/>
            <person name="Misumi O."/>
            <person name="Shin-i T."/>
            <person name="Maruyama S."/>
            <person name="Takahara M."/>
            <person name="Miyagishima S."/>
            <person name="Mori T."/>
            <person name="Nishida K."/>
            <person name="Yagisawa F."/>
            <person name="Nishida K."/>
            <person name="Yoshida Y."/>
            <person name="Nishimura Y."/>
            <person name="Nakao S."/>
            <person name="Kobayashi T."/>
            <person name="Momoyama Y."/>
            <person name="Higashiyama T."/>
            <person name="Minoda A."/>
            <person name="Sano M."/>
            <person name="Nomoto H."/>
            <person name="Oishi K."/>
            <person name="Hayashi H."/>
            <person name="Ohta F."/>
            <person name="Nishizaka S."/>
            <person name="Haga S."/>
            <person name="Miura S."/>
            <person name="Morishita T."/>
            <person name="Kabeya Y."/>
            <person name="Terasawa K."/>
            <person name="Suzuki Y."/>
            <person name="Ishii Y."/>
            <person name="Asakawa S."/>
            <person name="Takano H."/>
            <person name="Ohta N."/>
            <person name="Kuroiwa H."/>
            <person name="Tanaka K."/>
            <person name="Shimizu N."/>
            <person name="Sugano S."/>
            <person name="Sato N."/>
            <person name="Nozaki H."/>
            <person name="Ogasawara N."/>
            <person name="Kohara Y."/>
            <person name="Kuroiwa T."/>
        </authorList>
    </citation>
    <scope>NUCLEOTIDE SEQUENCE [LARGE SCALE GENOMIC DNA]</scope>
    <source>
        <strain evidence="2 3">10D</strain>
    </source>
</reference>
<dbReference type="RefSeq" id="XP_005538069.1">
    <property type="nucleotide sequence ID" value="XM_005538012.1"/>
</dbReference>
<evidence type="ECO:0000313" key="3">
    <source>
        <dbReference type="Proteomes" id="UP000007014"/>
    </source>
</evidence>
<sequence>MQCQAFALSALQSFGTLGSIGVIGFCAHALHETSWRSSISAQNSRPLLVLRADRVWGGDGWILTRGGKLGKKRLPMPGADSARSRIRNGQLPAFERKQTTGVVPRVPTDAGSTAGSSSSAAEKPPKTASAQSVQTHDRASTGNGAASTTSATASAKASVTEPEAGASTKKAVGAGTAPSPFSLFRNHRPTRLPGPPRSFDRNAFP</sequence>
<evidence type="ECO:0000313" key="2">
    <source>
        <dbReference type="EMBL" id="BAM82033.1"/>
    </source>
</evidence>
<dbReference type="HOGENOM" id="CLU_1339249_0_0_1"/>
<protein>
    <submittedName>
        <fullName evidence="2">Uncharacterized protein</fullName>
    </submittedName>
</protein>
<dbReference type="OrthoDB" id="10543933at2759"/>
<dbReference type="KEGG" id="cme:CYME_CMQ123C"/>
<proteinExistence type="predicted"/>
<dbReference type="Proteomes" id="UP000007014">
    <property type="component" value="Chromosome 17"/>
</dbReference>